<proteinExistence type="predicted"/>
<dbReference type="AlphaFoldDB" id="A0A392TWP5"/>
<accession>A0A392TWP5</accession>
<feature type="compositionally biased region" description="Basic and acidic residues" evidence="1">
    <location>
        <begin position="8"/>
        <end position="21"/>
    </location>
</feature>
<feature type="region of interest" description="Disordered" evidence="1">
    <location>
        <begin position="1"/>
        <end position="52"/>
    </location>
</feature>
<name>A0A392TWP5_9FABA</name>
<feature type="compositionally biased region" description="Polar residues" evidence="1">
    <location>
        <begin position="29"/>
        <end position="42"/>
    </location>
</feature>
<protein>
    <submittedName>
        <fullName evidence="2">Uncharacterized protein</fullName>
    </submittedName>
</protein>
<dbReference type="Proteomes" id="UP000265520">
    <property type="component" value="Unassembled WGS sequence"/>
</dbReference>
<keyword evidence="3" id="KW-1185">Reference proteome</keyword>
<organism evidence="2 3">
    <name type="scientific">Trifolium medium</name>
    <dbReference type="NCBI Taxonomy" id="97028"/>
    <lineage>
        <taxon>Eukaryota</taxon>
        <taxon>Viridiplantae</taxon>
        <taxon>Streptophyta</taxon>
        <taxon>Embryophyta</taxon>
        <taxon>Tracheophyta</taxon>
        <taxon>Spermatophyta</taxon>
        <taxon>Magnoliopsida</taxon>
        <taxon>eudicotyledons</taxon>
        <taxon>Gunneridae</taxon>
        <taxon>Pentapetalae</taxon>
        <taxon>rosids</taxon>
        <taxon>fabids</taxon>
        <taxon>Fabales</taxon>
        <taxon>Fabaceae</taxon>
        <taxon>Papilionoideae</taxon>
        <taxon>50 kb inversion clade</taxon>
        <taxon>NPAAA clade</taxon>
        <taxon>Hologalegina</taxon>
        <taxon>IRL clade</taxon>
        <taxon>Trifolieae</taxon>
        <taxon>Trifolium</taxon>
    </lineage>
</organism>
<comment type="caution">
    <text evidence="2">The sequence shown here is derived from an EMBL/GenBank/DDBJ whole genome shotgun (WGS) entry which is preliminary data.</text>
</comment>
<evidence type="ECO:0000256" key="1">
    <source>
        <dbReference type="SAM" id="MobiDB-lite"/>
    </source>
</evidence>
<evidence type="ECO:0000313" key="2">
    <source>
        <dbReference type="EMBL" id="MCI64536.1"/>
    </source>
</evidence>
<sequence length="52" mass="5863">MHKSGERRRKEDYGEIERTTAEDVGNGSGLSVFSDRSSSEQLQEYVPNFPDA</sequence>
<feature type="non-terminal residue" evidence="2">
    <location>
        <position position="52"/>
    </location>
</feature>
<reference evidence="2 3" key="1">
    <citation type="journal article" date="2018" name="Front. Plant Sci.">
        <title>Red Clover (Trifolium pratense) and Zigzag Clover (T. medium) - A Picture of Genomic Similarities and Differences.</title>
        <authorList>
            <person name="Dluhosova J."/>
            <person name="Istvanek J."/>
            <person name="Nedelnik J."/>
            <person name="Repkova J."/>
        </authorList>
    </citation>
    <scope>NUCLEOTIDE SEQUENCE [LARGE SCALE GENOMIC DNA]</scope>
    <source>
        <strain evidence="3">cv. 10/8</strain>
        <tissue evidence="2">Leaf</tissue>
    </source>
</reference>
<evidence type="ECO:0000313" key="3">
    <source>
        <dbReference type="Proteomes" id="UP000265520"/>
    </source>
</evidence>
<dbReference type="EMBL" id="LXQA010658196">
    <property type="protein sequence ID" value="MCI64536.1"/>
    <property type="molecule type" value="Genomic_DNA"/>
</dbReference>